<evidence type="ECO:0000313" key="10">
    <source>
        <dbReference type="Proteomes" id="UP001172673"/>
    </source>
</evidence>
<protein>
    <submittedName>
        <fullName evidence="9">Ribonucleotide-diphosphate reductase (RNR), small subunit</fullName>
        <ecNumber evidence="9">1.17.4.1</ecNumber>
    </submittedName>
</protein>
<dbReference type="EMBL" id="JAPDRK010000024">
    <property type="protein sequence ID" value="KAJ9602858.1"/>
    <property type="molecule type" value="Genomic_DNA"/>
</dbReference>
<dbReference type="PROSITE" id="PS00368">
    <property type="entry name" value="RIBORED_SMALL"/>
    <property type="match status" value="1"/>
</dbReference>
<dbReference type="Proteomes" id="UP001172673">
    <property type="component" value="Unassembled WGS sequence"/>
</dbReference>
<dbReference type="InterPro" id="IPR018108">
    <property type="entry name" value="MCP_transmembrane"/>
</dbReference>
<accession>A0AA38WXB1</accession>
<feature type="region of interest" description="Disordered" evidence="8">
    <location>
        <begin position="670"/>
        <end position="707"/>
    </location>
</feature>
<evidence type="ECO:0000256" key="2">
    <source>
        <dbReference type="ARBA" id="ARBA00009303"/>
    </source>
</evidence>
<dbReference type="InterPro" id="IPR009078">
    <property type="entry name" value="Ferritin-like_SF"/>
</dbReference>
<dbReference type="GO" id="GO:0004748">
    <property type="term" value="F:ribonucleoside-diphosphate reductase activity, thioredoxin disulfide as acceptor"/>
    <property type="evidence" value="ECO:0007669"/>
    <property type="project" value="UniProtKB-EC"/>
</dbReference>
<dbReference type="InterPro" id="IPR012348">
    <property type="entry name" value="RNR-like"/>
</dbReference>
<comment type="caution">
    <text evidence="9">The sequence shown here is derived from an EMBL/GenBank/DDBJ whole genome shotgun (WGS) entry which is preliminary data.</text>
</comment>
<dbReference type="PANTHER" id="PTHR23409:SF18">
    <property type="entry name" value="RIBONUCLEOSIDE-DIPHOSPHATE REDUCTASE SUBUNIT M2"/>
    <property type="match status" value="1"/>
</dbReference>
<comment type="similarity">
    <text evidence="2">Belongs to the ribonucleoside diphosphate reductase small chain family.</text>
</comment>
<dbReference type="Gene3D" id="1.50.40.10">
    <property type="entry name" value="Mitochondrial carrier domain"/>
    <property type="match status" value="1"/>
</dbReference>
<dbReference type="AlphaFoldDB" id="A0AA38WXB1"/>
<evidence type="ECO:0000256" key="8">
    <source>
        <dbReference type="SAM" id="MobiDB-lite"/>
    </source>
</evidence>
<evidence type="ECO:0000256" key="5">
    <source>
        <dbReference type="ARBA" id="ARBA00022989"/>
    </source>
</evidence>
<dbReference type="Gene3D" id="1.10.620.20">
    <property type="entry name" value="Ribonucleotide Reductase, subunit A"/>
    <property type="match status" value="1"/>
</dbReference>
<dbReference type="Pfam" id="PF00153">
    <property type="entry name" value="Mito_carr"/>
    <property type="match status" value="3"/>
</dbReference>
<feature type="repeat" description="Solcar" evidence="7">
    <location>
        <begin position="2"/>
        <end position="95"/>
    </location>
</feature>
<keyword evidence="5" id="KW-1133">Transmembrane helix</keyword>
<feature type="repeat" description="Solcar" evidence="7">
    <location>
        <begin position="208"/>
        <end position="293"/>
    </location>
</feature>
<reference evidence="9" key="1">
    <citation type="submission" date="2022-10" db="EMBL/GenBank/DDBJ databases">
        <title>Culturing micro-colonial fungi from biological soil crusts in the Mojave desert and describing Neophaeococcomyces mojavensis, and introducing the new genera and species Taxawa tesnikishii.</title>
        <authorList>
            <person name="Kurbessoian T."/>
            <person name="Stajich J.E."/>
        </authorList>
    </citation>
    <scope>NUCLEOTIDE SEQUENCE</scope>
    <source>
        <strain evidence="9">TK_41</strain>
    </source>
</reference>
<dbReference type="PROSITE" id="PS50920">
    <property type="entry name" value="SOLCAR"/>
    <property type="match status" value="3"/>
</dbReference>
<feature type="region of interest" description="Disordered" evidence="8">
    <location>
        <begin position="314"/>
        <end position="337"/>
    </location>
</feature>
<keyword evidence="3 7" id="KW-0812">Transmembrane</keyword>
<dbReference type="CDD" id="cd01049">
    <property type="entry name" value="RNRR2"/>
    <property type="match status" value="1"/>
</dbReference>
<keyword evidence="6 7" id="KW-0472">Membrane</keyword>
<evidence type="ECO:0000256" key="4">
    <source>
        <dbReference type="ARBA" id="ARBA00022792"/>
    </source>
</evidence>
<dbReference type="GO" id="GO:0009263">
    <property type="term" value="P:deoxyribonucleotide biosynthetic process"/>
    <property type="evidence" value="ECO:0007669"/>
    <property type="project" value="InterPro"/>
</dbReference>
<dbReference type="Pfam" id="PF00268">
    <property type="entry name" value="Ribonuc_red_sm"/>
    <property type="match status" value="1"/>
</dbReference>
<keyword evidence="10" id="KW-1185">Reference proteome</keyword>
<sequence length="707" mass="79132">MSTTTGAFIAGGIAACGAVTATHPFETVKIRLQLQGELQSKEVAVKKYRGVFHGVSVIVKNEGLRGIYRGIGSAYIYQVLLNGCRLGFYEPLRATCTKLVYKDANVQSLGINIFSGASSGILGAMAGSPFFLVKTRLQSYSPFLPVGTQHKYRNAFDGLSQIYKAEGVRGLYRGMGAAMVRTGAGSSVQLPTYFFAKRRLVRHFGMKDGPALHLLSSTASGFVVCVFMHPPDTVMSRLYNQHGNLYNGIFDCLWKTVRTEGILSVYKGFTAHLARILPHTILTLSLAEQTNKLAAASLESLKVKDSPIKKLNFDTEDKENMPVTPESTQSIATPASDMPKKPLLEVKEQVEQPQVPKTPKELEKEEPLLQENAHRFVLFPLKYHEIWNMYKRAEASFWTAEEVDLSKDLHDWHNRLNNDERYFISHVLAFFAASDGIVNENLLERFSAEVQVPEARCFYGFQVMMENIHSEMYSLLIDTYVKDPKEKTYLFDAIDTIPCIRKKADWAMKWISDKESTFGQRLVAFAAVEGIFFSGSFASIFWLKSKGLMPGLTFSNELISRDEGMHTDFACLLLQHLNHKPDQSLIEHIITEAVAIEKEFLTDALPVGLLGMNSKLMCQYIEFVADRLLLAMGNKRFYNAQNPFPFMENISLAGKTNFFEKRVGDYQKSGVMTSTNNKKSEDKSSASSPGQEKPAEASNGISFDEDF</sequence>
<keyword evidence="4" id="KW-0999">Mitochondrion inner membrane</keyword>
<dbReference type="PANTHER" id="PTHR23409">
    <property type="entry name" value="RIBONUCLEOSIDE-DIPHOSPHATE REDUCTASE SMALL CHAIN"/>
    <property type="match status" value="1"/>
</dbReference>
<feature type="repeat" description="Solcar" evidence="7">
    <location>
        <begin position="107"/>
        <end position="199"/>
    </location>
</feature>
<dbReference type="InterPro" id="IPR033909">
    <property type="entry name" value="RNR_small"/>
</dbReference>
<comment type="subcellular location">
    <subcellularLocation>
        <location evidence="1">Membrane</location>
        <topology evidence="1">Multi-pass membrane protein</topology>
    </subcellularLocation>
</comment>
<dbReference type="InterPro" id="IPR030475">
    <property type="entry name" value="RNR_small_AS"/>
</dbReference>
<dbReference type="InterPro" id="IPR000358">
    <property type="entry name" value="RNR_small_fam"/>
</dbReference>
<dbReference type="EC" id="1.17.4.1" evidence="9"/>
<dbReference type="SUPFAM" id="SSF103506">
    <property type="entry name" value="Mitochondrial carrier"/>
    <property type="match status" value="1"/>
</dbReference>
<keyword evidence="9" id="KW-0560">Oxidoreductase</keyword>
<evidence type="ECO:0000256" key="3">
    <source>
        <dbReference type="ARBA" id="ARBA00022692"/>
    </source>
</evidence>
<dbReference type="InterPro" id="IPR023395">
    <property type="entry name" value="MCP_dom_sf"/>
</dbReference>
<proteinExistence type="inferred from homology"/>
<evidence type="ECO:0000313" key="9">
    <source>
        <dbReference type="EMBL" id="KAJ9602858.1"/>
    </source>
</evidence>
<evidence type="ECO:0000256" key="7">
    <source>
        <dbReference type="PROSITE-ProRule" id="PRU00282"/>
    </source>
</evidence>
<dbReference type="SUPFAM" id="SSF47240">
    <property type="entry name" value="Ferritin-like"/>
    <property type="match status" value="1"/>
</dbReference>
<organism evidence="9 10">
    <name type="scientific">Cladophialophora chaetospira</name>
    <dbReference type="NCBI Taxonomy" id="386627"/>
    <lineage>
        <taxon>Eukaryota</taxon>
        <taxon>Fungi</taxon>
        <taxon>Dikarya</taxon>
        <taxon>Ascomycota</taxon>
        <taxon>Pezizomycotina</taxon>
        <taxon>Eurotiomycetes</taxon>
        <taxon>Chaetothyriomycetidae</taxon>
        <taxon>Chaetothyriales</taxon>
        <taxon>Herpotrichiellaceae</taxon>
        <taxon>Cladophialophora</taxon>
    </lineage>
</organism>
<dbReference type="GO" id="GO:0016020">
    <property type="term" value="C:membrane"/>
    <property type="evidence" value="ECO:0007669"/>
    <property type="project" value="UniProtKB-SubCell"/>
</dbReference>
<keyword evidence="4" id="KW-0496">Mitochondrion</keyword>
<name>A0AA38WXB1_9EURO</name>
<evidence type="ECO:0000256" key="6">
    <source>
        <dbReference type="ARBA" id="ARBA00023136"/>
    </source>
</evidence>
<gene>
    <name evidence="9" type="primary">RNR2</name>
    <name evidence="9" type="ORF">H2200_012638</name>
</gene>
<evidence type="ECO:0000256" key="1">
    <source>
        <dbReference type="ARBA" id="ARBA00004141"/>
    </source>
</evidence>